<sequence>MTERKYLSGRGGKKLLDMEKIYKQIDSGRGIDEVAKEWGVSRTTLYRRHREYQTEVAALKHKSDIDLDLPPLPQ</sequence>
<feature type="domain" description="Resolvase HTH" evidence="1">
    <location>
        <begin position="15"/>
        <end position="49"/>
    </location>
</feature>
<dbReference type="Proteomes" id="UP001198893">
    <property type="component" value="Unassembled WGS sequence"/>
</dbReference>
<name>A0AAW4WI68_9FIRM</name>
<organism evidence="2 3">
    <name type="scientific">Roseburia amylophila</name>
    <dbReference type="NCBI Taxonomy" id="2981794"/>
    <lineage>
        <taxon>Bacteria</taxon>
        <taxon>Bacillati</taxon>
        <taxon>Bacillota</taxon>
        <taxon>Clostridia</taxon>
        <taxon>Lachnospirales</taxon>
        <taxon>Lachnospiraceae</taxon>
        <taxon>Roseburia</taxon>
    </lineage>
</organism>
<dbReference type="RefSeq" id="WP_227710295.1">
    <property type="nucleotide sequence ID" value="NZ_JAJEQW010000010.1"/>
</dbReference>
<proteinExistence type="predicted"/>
<evidence type="ECO:0000313" key="2">
    <source>
        <dbReference type="EMBL" id="MCC2242542.1"/>
    </source>
</evidence>
<dbReference type="GO" id="GO:0003677">
    <property type="term" value="F:DNA binding"/>
    <property type="evidence" value="ECO:0007669"/>
    <property type="project" value="InterPro"/>
</dbReference>
<dbReference type="GO" id="GO:0000150">
    <property type="term" value="F:DNA strand exchange activity"/>
    <property type="evidence" value="ECO:0007669"/>
    <property type="project" value="InterPro"/>
</dbReference>
<dbReference type="InterPro" id="IPR006120">
    <property type="entry name" value="Resolvase_HTH_dom"/>
</dbReference>
<dbReference type="Gene3D" id="1.10.10.60">
    <property type="entry name" value="Homeodomain-like"/>
    <property type="match status" value="1"/>
</dbReference>
<dbReference type="InterPro" id="IPR009057">
    <property type="entry name" value="Homeodomain-like_sf"/>
</dbReference>
<dbReference type="AlphaFoldDB" id="A0AAW4WI68"/>
<accession>A0AAW4WI68</accession>
<evidence type="ECO:0000313" key="3">
    <source>
        <dbReference type="Proteomes" id="UP001198893"/>
    </source>
</evidence>
<dbReference type="SUPFAM" id="SSF46689">
    <property type="entry name" value="Homeodomain-like"/>
    <property type="match status" value="1"/>
</dbReference>
<dbReference type="EMBL" id="JAJEQW010000010">
    <property type="protein sequence ID" value="MCC2242542.1"/>
    <property type="molecule type" value="Genomic_DNA"/>
</dbReference>
<gene>
    <name evidence="2" type="ORF">LKD47_09565</name>
</gene>
<evidence type="ECO:0000259" key="1">
    <source>
        <dbReference type="Pfam" id="PF02796"/>
    </source>
</evidence>
<reference evidence="2" key="1">
    <citation type="submission" date="2021-10" db="EMBL/GenBank/DDBJ databases">
        <title>Anaerobic single-cell dispensing facilitates the cultivation of human gut bacteria.</title>
        <authorList>
            <person name="Afrizal A."/>
        </authorList>
    </citation>
    <scope>NUCLEOTIDE SEQUENCE</scope>
    <source>
        <strain evidence="2">CLA-AA-H204</strain>
    </source>
</reference>
<dbReference type="Pfam" id="PF02796">
    <property type="entry name" value="HTH_7"/>
    <property type="match status" value="1"/>
</dbReference>
<protein>
    <submittedName>
        <fullName evidence="2">Helix-turn-helix domain-containing protein</fullName>
    </submittedName>
</protein>
<comment type="caution">
    <text evidence="2">The sequence shown here is derived from an EMBL/GenBank/DDBJ whole genome shotgun (WGS) entry which is preliminary data.</text>
</comment>